<evidence type="ECO:0000256" key="12">
    <source>
        <dbReference type="PROSITE-ProRule" id="PRU00042"/>
    </source>
</evidence>
<feature type="domain" description="C2H2-type" evidence="15">
    <location>
        <begin position="908"/>
        <end position="936"/>
    </location>
</feature>
<feature type="domain" description="C2H2-type" evidence="15">
    <location>
        <begin position="596"/>
        <end position="624"/>
    </location>
</feature>
<dbReference type="FunFam" id="3.30.160.60:FF:000145">
    <property type="entry name" value="Zinc finger protein 574"/>
    <property type="match status" value="6"/>
</dbReference>
<feature type="domain" description="C2H2-type" evidence="15">
    <location>
        <begin position="1344"/>
        <end position="1372"/>
    </location>
</feature>
<evidence type="ECO:0000256" key="9">
    <source>
        <dbReference type="ARBA" id="ARBA00023125"/>
    </source>
</evidence>
<evidence type="ECO:0000313" key="17">
    <source>
        <dbReference type="EMBL" id="KNC26585.1"/>
    </source>
</evidence>
<comment type="similarity">
    <text evidence="3">Belongs to the krueppel C2H2-type zinc-finger protein family.</text>
</comment>
<protein>
    <recommendedName>
        <fullName evidence="19">Transcription factor grauzone</fullName>
    </recommendedName>
</protein>
<feature type="domain" description="C2H2-type" evidence="15">
    <location>
        <begin position="2110"/>
        <end position="2137"/>
    </location>
</feature>
<dbReference type="PANTHER" id="PTHR24376">
    <property type="entry name" value="ZINC FINGER PROTEIN"/>
    <property type="match status" value="1"/>
</dbReference>
<dbReference type="OMA" id="PQNIVIC"/>
<feature type="domain" description="C2H2-type" evidence="15">
    <location>
        <begin position="1800"/>
        <end position="1827"/>
    </location>
</feature>
<feature type="binding site" evidence="13">
    <location>
        <position position="8"/>
    </location>
    <ligand>
        <name>Zn(2+)</name>
        <dbReference type="ChEBI" id="CHEBI:29105"/>
    </ligand>
</feature>
<dbReference type="Gene3D" id="3.40.1800.20">
    <property type="match status" value="1"/>
</dbReference>
<keyword evidence="4 13" id="KW-0479">Metal-binding</keyword>
<keyword evidence="18" id="KW-1185">Reference proteome</keyword>
<feature type="binding site" evidence="13">
    <location>
        <position position="58"/>
    </location>
    <ligand>
        <name>Zn(2+)</name>
        <dbReference type="ChEBI" id="CHEBI:29105"/>
    </ligand>
</feature>
<dbReference type="SMART" id="SM00868">
    <property type="entry name" value="zf-AD"/>
    <property type="match status" value="1"/>
</dbReference>
<feature type="domain" description="C2H2-type" evidence="15">
    <location>
        <begin position="2051"/>
        <end position="2079"/>
    </location>
</feature>
<evidence type="ECO:0000256" key="3">
    <source>
        <dbReference type="ARBA" id="ARBA00006991"/>
    </source>
</evidence>
<gene>
    <name evidence="17" type="ORF">FF38_10028</name>
</gene>
<dbReference type="Proteomes" id="UP000037069">
    <property type="component" value="Unassembled WGS sequence"/>
</dbReference>
<dbReference type="InterPro" id="IPR036236">
    <property type="entry name" value="Znf_C2H2_sf"/>
</dbReference>
<dbReference type="FunFam" id="3.30.160.60:FF:000226">
    <property type="entry name" value="Zinc finger protein 236 variant"/>
    <property type="match status" value="1"/>
</dbReference>
<feature type="domain" description="C2H2-type" evidence="15">
    <location>
        <begin position="880"/>
        <end position="907"/>
    </location>
</feature>
<feature type="domain" description="C2H2-type" evidence="15">
    <location>
        <begin position="1707"/>
        <end position="1735"/>
    </location>
</feature>
<evidence type="ECO:0000256" key="11">
    <source>
        <dbReference type="ARBA" id="ARBA00023242"/>
    </source>
</evidence>
<dbReference type="GO" id="GO:0008270">
    <property type="term" value="F:zinc ion binding"/>
    <property type="evidence" value="ECO:0007669"/>
    <property type="project" value="UniProtKB-UniRule"/>
</dbReference>
<dbReference type="SUPFAM" id="SSF57716">
    <property type="entry name" value="Glucocorticoid receptor-like (DNA-binding domain)"/>
    <property type="match status" value="1"/>
</dbReference>
<evidence type="ECO:0000256" key="1">
    <source>
        <dbReference type="ARBA" id="ARBA00003767"/>
    </source>
</evidence>
<sequence>MVVKCLLCLEYPTIPGPKFLEIFGEEGLRLDISAIINKYFWLKTNRNSEDVQKICMTCWEVVRDFHILYQRVEEVHKHIAVKTIVLDDPLPQDVMLKSEDDPSMAQDPIMDDNGMGDSIFDPEVKVEVHDLDLLPQIEILETANVSDRSARSSRRGRPARDQSPKVSTKRIKKEQSPAADATDVFASNENLNKDGLNESSSLEDLNYTNSLDKSDKEDSSNKRRGRPRKTDTEKAKATTPRSKRSKKQQQQSSDTAIKSEQDAEDQPSCSTAQQTGNADSAEPKIKTENPTDEQNYDNFAIAAENFEDDDAYAQDDYDDDNDNNYAKDSEESSHSELESDASNDSDWGESQNKKKEKFAVIMKKERNVPKKYKKREKPLVEPKRMSREEIEARQAQQAEYDSIITKFFEKIRCPKCELLVHTFGEMRAHFRLDHNDDHGFVECCGRRFATRKFLAEHILVHYNPEHFKCKTCDKVCRDSTQLESHEQTHLPNPPASKYKKTFQCEKCSKTFSSKASFEHHMVAKHVPREEFKFECPECKKKCPTETKLKDHMRSVHDPQRTVICDKCGKTFKSTYSLKKHHELEHSDVPKPAPIPQQCEICGAWLRHLSGLKQHMKNIHEGVQTEHRCHICNKVSSTARALKRHIYHNHECIRKFQCTMCDKAFKRAQDLREHTSVHTGEVLYTCPNCPMTFFSNANMYKHRQRLHRAEWEADRSKPIPPNIMKQAKQGSKFVKTKRAPGETTPSHLVTPLPIVPPSTVLNPQILYANMTWPSKAKLRKHMYCHDTNRQKVCDQCGKTFACNSSMQKHVNSEHSEIKPEPQQCKICNTWYRNLSGLRTHMKFMHENIGGEHRCQICNKVSSNARALRRHIYLNHECERKYKCHMCEKAFKREQDLREHISVHTGEALYTCPNCPMTFSSSANMYKHRQRLHKAEYAAHKQQPLALNIIKQAKSMPNTVRTKRRMIVDPPQSSDMNMPPTSALLNQQLVKPEPQQCTICNTWYRNLAGLKTHMKNMHDNMGEEHRCNICNKVSTTQRALKRHIYLNHKCEKKFKCNMCEKAFKRGQDLREHISVHTGEALYTCPNCPMTFSSSANMYKHRQRLHKAEYAAYKQQAMPPNIIKQAKTDFPAKPVHSSVCTCMCDICGNTFKNKFTLKKHIEYHHSENPRKDKEPQTCPICYKVLRGHKGLRAHMKNIHDDNGEEHRCKICNHLSTTAKGLRVHEIFRHEKERKHKCSLCDKAFKRPLDLREHIATHTGMSLYKCAECQATFKSNSNYYHHRRRFHSGKSKAEFPTAKHLSVHENTHNPQNIVICDKCGKTFRNKCRLKFHHRHDHSNEPKPEKIPEQCPLCNKWYSSKGSVSEHIKNMHTDNDVEHRCPTCGFISTTAKALKKHILYNHDVVRRHKCNLCEKAFKRPQDIKEHMATHTGEPLYTCVNCGKTFKSKANIYPSKRRLNEHRHHHNPAQAYVCDQCGKTVYTLNTLHKHKKVVHGVKPPKIQLQCEFCKRFYTGKQNLQHHIRNMHNTNEDKRNVCELCGFVSTTREGKMKHIRFKHRAEKKFQCAVCERSFKVPALLKEHMATHTGVDLYKCSYCPNTFKSKSNMYNHCKRLHAAEFENRTTKRMRIPKIVPSLEVVESVEFELTKLLKFQRINKINSFITFFRIKNFLIYSNHFYISKFIIIHILKEILFPTAKNLSLHENNSHNPQNIVICDKCGKTFRDKCRLKLHHRHDHLNEPKPEKIPQKCPFCNKWYSSKSSVQDHIRNMHTDNDIEHRCPTCGFVSTTAKALKKHILFNHDAVRRHKCNLCEKAFKRPQDIKEHMATHTGEPLYTCVNCGKTFKSKANIFPTCQQLNIHKYIHNPQKIIICDKCGKTYKYKSGLKLHNRREHSNEANAEKIPAECPICKKWYTSKLRVQEHIRNIHENTDIEHRCNTCGFVSTTARALKKHILYNHRLERKYKCNLCEKAFKKSSTLMEHMATHTGEPLYACPNCDQTFKSKANIYPSLRHLNQHRHHHNPANECMCDQCGKIVRTRNTLDKHKKAVHGIKPHKPQLQCKICKNWYTGKGNLQHHISNIHYSETKRNVCEICGFVSTTRAAKLKHIIYKHKSDKKHECTVCKRTFKVPHLLKEHMATHTGVDLYKCSYCPNTFKSKSNMYNHCKRFHTEEFEKRNKRIRVSK</sequence>
<feature type="domain" description="C2H2-type" evidence="15">
    <location>
        <begin position="2138"/>
        <end position="2166"/>
    </location>
</feature>
<dbReference type="PROSITE" id="PS50157">
    <property type="entry name" value="ZINC_FINGER_C2H2_2"/>
    <property type="match status" value="33"/>
</dbReference>
<comment type="subcellular location">
    <subcellularLocation>
        <location evidence="2">Nucleus</location>
    </subcellularLocation>
</comment>
<dbReference type="PROSITE" id="PS00028">
    <property type="entry name" value="ZINC_FINGER_C2H2_1"/>
    <property type="match status" value="35"/>
</dbReference>
<feature type="domain" description="C2H2-type" evidence="15">
    <location>
        <begin position="2019"/>
        <end position="2042"/>
    </location>
</feature>
<feature type="domain" description="C2H2-type" evidence="15">
    <location>
        <begin position="1466"/>
        <end position="1494"/>
    </location>
</feature>
<evidence type="ECO:0000256" key="4">
    <source>
        <dbReference type="ARBA" id="ARBA00022723"/>
    </source>
</evidence>
<evidence type="ECO:0000256" key="2">
    <source>
        <dbReference type="ARBA" id="ARBA00004123"/>
    </source>
</evidence>
<evidence type="ECO:0000256" key="14">
    <source>
        <dbReference type="SAM" id="MobiDB-lite"/>
    </source>
</evidence>
<dbReference type="EMBL" id="JRES01000975">
    <property type="protein sequence ID" value="KNC26585.1"/>
    <property type="molecule type" value="Genomic_DNA"/>
</dbReference>
<feature type="domain" description="C2H2-type" evidence="15">
    <location>
        <begin position="467"/>
        <end position="494"/>
    </location>
</feature>
<feature type="domain" description="C2H2-type" evidence="15">
    <location>
        <begin position="1080"/>
        <end position="1108"/>
    </location>
</feature>
<keyword evidence="5" id="KW-0677">Repeat</keyword>
<evidence type="ECO:0000256" key="13">
    <source>
        <dbReference type="PROSITE-ProRule" id="PRU01263"/>
    </source>
</evidence>
<feature type="compositionally biased region" description="Polar residues" evidence="14">
    <location>
        <begin position="197"/>
        <end position="211"/>
    </location>
</feature>
<dbReference type="PANTHER" id="PTHR24376:SF235">
    <property type="entry name" value="C2H2-TYPE DOMAIN-CONTAINING PROTEIN"/>
    <property type="match status" value="1"/>
</dbReference>
<feature type="domain" description="C2H2-type" evidence="15">
    <location>
        <begin position="1498"/>
        <end position="1526"/>
    </location>
</feature>
<evidence type="ECO:0008006" key="19">
    <source>
        <dbReference type="Google" id="ProtNLM"/>
    </source>
</evidence>
<dbReference type="Gene3D" id="3.30.160.60">
    <property type="entry name" value="Classic Zinc Finger"/>
    <property type="match status" value="29"/>
</dbReference>
<feature type="domain" description="C2H2-type" evidence="15">
    <location>
        <begin position="533"/>
        <end position="561"/>
    </location>
</feature>
<dbReference type="InterPro" id="IPR013087">
    <property type="entry name" value="Znf_C2H2_type"/>
</dbReference>
<accession>A0A0L0C2N3</accession>
<feature type="binding site" evidence="13">
    <location>
        <position position="5"/>
    </location>
    <ligand>
        <name>Zn(2+)</name>
        <dbReference type="ChEBI" id="CHEBI:29105"/>
    </ligand>
</feature>
<proteinExistence type="inferred from homology"/>
<evidence type="ECO:0000256" key="7">
    <source>
        <dbReference type="ARBA" id="ARBA00022833"/>
    </source>
</evidence>
<feature type="domain" description="C2H2-type" evidence="15">
    <location>
        <begin position="851"/>
        <end position="879"/>
    </location>
</feature>
<reference evidence="17 18" key="1">
    <citation type="journal article" date="2015" name="Nat. Commun.">
        <title>Lucilia cuprina genome unlocks parasitic fly biology to underpin future interventions.</title>
        <authorList>
            <person name="Anstead C.A."/>
            <person name="Korhonen P.K."/>
            <person name="Young N.D."/>
            <person name="Hall R.S."/>
            <person name="Jex A.R."/>
            <person name="Murali S.C."/>
            <person name="Hughes D.S."/>
            <person name="Lee S.F."/>
            <person name="Perry T."/>
            <person name="Stroehlein A.J."/>
            <person name="Ansell B.R."/>
            <person name="Breugelmans B."/>
            <person name="Hofmann A."/>
            <person name="Qu J."/>
            <person name="Dugan S."/>
            <person name="Lee S.L."/>
            <person name="Chao H."/>
            <person name="Dinh H."/>
            <person name="Han Y."/>
            <person name="Doddapaneni H.V."/>
            <person name="Worley K.C."/>
            <person name="Muzny D.M."/>
            <person name="Ioannidis P."/>
            <person name="Waterhouse R.M."/>
            <person name="Zdobnov E.M."/>
            <person name="James P.J."/>
            <person name="Bagnall N.H."/>
            <person name="Kotze A.C."/>
            <person name="Gibbs R.A."/>
            <person name="Richards S."/>
            <person name="Batterham P."/>
            <person name="Gasser R.B."/>
        </authorList>
    </citation>
    <scope>NUCLEOTIDE SEQUENCE [LARGE SCALE GENOMIC DNA]</scope>
    <source>
        <strain evidence="17 18">LS</strain>
        <tissue evidence="17">Full body</tissue>
    </source>
</reference>
<feature type="compositionally biased region" description="Acidic residues" evidence="14">
    <location>
        <begin position="338"/>
        <end position="347"/>
    </location>
</feature>
<feature type="compositionally biased region" description="Acidic residues" evidence="14">
    <location>
        <begin position="305"/>
        <end position="322"/>
    </location>
</feature>
<keyword evidence="10" id="KW-0804">Transcription</keyword>
<feature type="region of interest" description="Disordered" evidence="14">
    <location>
        <begin position="96"/>
        <end position="117"/>
    </location>
</feature>
<dbReference type="GO" id="GO:0000978">
    <property type="term" value="F:RNA polymerase II cis-regulatory region sequence-specific DNA binding"/>
    <property type="evidence" value="ECO:0007669"/>
    <property type="project" value="TreeGrafter"/>
</dbReference>
<feature type="compositionally biased region" description="Polar residues" evidence="14">
    <location>
        <begin position="267"/>
        <end position="278"/>
    </location>
</feature>
<feature type="domain" description="C2H2-type" evidence="15">
    <location>
        <begin position="1956"/>
        <end position="1983"/>
    </location>
</feature>
<name>A0A0L0C2N3_LUCCU</name>
<keyword evidence="8" id="KW-0805">Transcription regulation</keyword>
<feature type="domain" description="C2H2-type" evidence="15">
    <location>
        <begin position="502"/>
        <end position="530"/>
    </location>
</feature>
<feature type="domain" description="C2H2-type" evidence="15">
    <location>
        <begin position="790"/>
        <end position="818"/>
    </location>
</feature>
<dbReference type="GO" id="GO:0001228">
    <property type="term" value="F:DNA-binding transcription activator activity, RNA polymerase II-specific"/>
    <property type="evidence" value="ECO:0007669"/>
    <property type="project" value="TreeGrafter"/>
</dbReference>
<feature type="domain" description="C2H2-type" evidence="15">
    <location>
        <begin position="1232"/>
        <end position="1259"/>
    </location>
</feature>
<keyword evidence="9" id="KW-0238">DNA-binding</keyword>
<feature type="domain" description="C2H2-type" evidence="15">
    <location>
        <begin position="683"/>
        <end position="711"/>
    </location>
</feature>
<dbReference type="OrthoDB" id="7852576at2759"/>
<dbReference type="SMART" id="SM00355">
    <property type="entry name" value="ZnF_C2H2"/>
    <property type="match status" value="49"/>
</dbReference>
<feature type="compositionally biased region" description="Basic and acidic residues" evidence="14">
    <location>
        <begin position="212"/>
        <end position="221"/>
    </location>
</feature>
<comment type="caution">
    <text evidence="17">The sequence shown here is derived from an EMBL/GenBank/DDBJ whole genome shotgun (WGS) entry which is preliminary data.</text>
</comment>
<feature type="domain" description="C2H2-type" evidence="15">
    <location>
        <begin position="1139"/>
        <end position="1166"/>
    </location>
</feature>
<dbReference type="PROSITE" id="PS51915">
    <property type="entry name" value="ZAD"/>
    <property type="match status" value="1"/>
</dbReference>
<dbReference type="InterPro" id="IPR015318">
    <property type="entry name" value="Znf_GAGA-bd_fac"/>
</dbReference>
<feature type="domain" description="C2H2-type" evidence="15">
    <location>
        <begin position="655"/>
        <end position="682"/>
    </location>
</feature>
<dbReference type="InterPro" id="IPR012934">
    <property type="entry name" value="Znf_AD"/>
</dbReference>
<evidence type="ECO:0000256" key="6">
    <source>
        <dbReference type="ARBA" id="ARBA00022771"/>
    </source>
</evidence>
<feature type="domain" description="C2H2-type" evidence="15">
    <location>
        <begin position="1310"/>
        <end position="1338"/>
    </location>
</feature>
<feature type="domain" description="C2H2-type" evidence="15">
    <location>
        <begin position="1403"/>
        <end position="1430"/>
    </location>
</feature>
<evidence type="ECO:0000256" key="5">
    <source>
        <dbReference type="ARBA" id="ARBA00022737"/>
    </source>
</evidence>
<keyword evidence="7 13" id="KW-0862">Zinc</keyword>
<dbReference type="Pfam" id="PF00096">
    <property type="entry name" value="zf-C2H2"/>
    <property type="match status" value="18"/>
</dbReference>
<feature type="region of interest" description="Disordered" evidence="14">
    <location>
        <begin position="145"/>
        <end position="354"/>
    </location>
</feature>
<dbReference type="Pfam" id="PF09237">
    <property type="entry name" value="GAGA"/>
    <property type="match status" value="1"/>
</dbReference>
<dbReference type="SUPFAM" id="SSF57667">
    <property type="entry name" value="beta-beta-alpha zinc fingers"/>
    <property type="match status" value="24"/>
</dbReference>
<feature type="domain" description="C2H2-type" evidence="15">
    <location>
        <begin position="1052"/>
        <end position="1079"/>
    </location>
</feature>
<organism evidence="17 18">
    <name type="scientific">Lucilia cuprina</name>
    <name type="common">Green bottle fly</name>
    <name type="synonym">Australian sheep blowfly</name>
    <dbReference type="NCBI Taxonomy" id="7375"/>
    <lineage>
        <taxon>Eukaryota</taxon>
        <taxon>Metazoa</taxon>
        <taxon>Ecdysozoa</taxon>
        <taxon>Arthropoda</taxon>
        <taxon>Hexapoda</taxon>
        <taxon>Insecta</taxon>
        <taxon>Pterygota</taxon>
        <taxon>Neoptera</taxon>
        <taxon>Endopterygota</taxon>
        <taxon>Diptera</taxon>
        <taxon>Brachycera</taxon>
        <taxon>Muscomorpha</taxon>
        <taxon>Oestroidea</taxon>
        <taxon>Calliphoridae</taxon>
        <taxon>Luciliinae</taxon>
        <taxon>Lucilia</taxon>
    </lineage>
</organism>
<comment type="function">
    <text evidence="1">May be involved in transcriptional regulation.</text>
</comment>
<feature type="domain" description="C2H2-type" evidence="15">
    <location>
        <begin position="562"/>
        <end position="590"/>
    </location>
</feature>
<feature type="domain" description="C2H2-type" evidence="15">
    <location>
        <begin position="1558"/>
        <end position="1585"/>
    </location>
</feature>
<keyword evidence="6 12" id="KW-0863">Zinc-finger</keyword>
<feature type="domain" description="ZAD" evidence="16">
    <location>
        <begin position="3"/>
        <end position="82"/>
    </location>
</feature>
<feature type="domain" description="C2H2-type" evidence="15">
    <location>
        <begin position="1741"/>
        <end position="1769"/>
    </location>
</feature>
<evidence type="ECO:0000256" key="8">
    <source>
        <dbReference type="ARBA" id="ARBA00023015"/>
    </source>
</evidence>
<dbReference type="GO" id="GO:0005634">
    <property type="term" value="C:nucleus"/>
    <property type="evidence" value="ECO:0007669"/>
    <property type="project" value="UniProtKB-SubCell"/>
</dbReference>
<evidence type="ECO:0000259" key="16">
    <source>
        <dbReference type="PROSITE" id="PS51915"/>
    </source>
</evidence>
<feature type="binding site" evidence="13">
    <location>
        <position position="55"/>
    </location>
    <ligand>
        <name>Zn(2+)</name>
        <dbReference type="ChEBI" id="CHEBI:29105"/>
    </ligand>
</feature>
<feature type="domain" description="C2H2-type" evidence="15">
    <location>
        <begin position="1260"/>
        <end position="1288"/>
    </location>
</feature>
<evidence type="ECO:0000256" key="10">
    <source>
        <dbReference type="ARBA" id="ARBA00023163"/>
    </source>
</evidence>
<dbReference type="Pfam" id="PF07776">
    <property type="entry name" value="zf-AD"/>
    <property type="match status" value="1"/>
</dbReference>
<feature type="domain" description="C2H2-type" evidence="15">
    <location>
        <begin position="1586"/>
        <end position="1614"/>
    </location>
</feature>
<feature type="compositionally biased region" description="Basic and acidic residues" evidence="14">
    <location>
        <begin position="325"/>
        <end position="337"/>
    </location>
</feature>
<feature type="domain" description="C2H2-type" evidence="15">
    <location>
        <begin position="1023"/>
        <end position="1051"/>
    </location>
</feature>
<dbReference type="Pfam" id="PF13894">
    <property type="entry name" value="zf-C2H2_4"/>
    <property type="match status" value="1"/>
</dbReference>
<keyword evidence="11" id="KW-0539">Nucleus</keyword>
<evidence type="ECO:0000313" key="18">
    <source>
        <dbReference type="Proteomes" id="UP000037069"/>
    </source>
</evidence>
<evidence type="ECO:0000259" key="15">
    <source>
        <dbReference type="PROSITE" id="PS50157"/>
    </source>
</evidence>
<feature type="domain" description="C2H2-type" evidence="15">
    <location>
        <begin position="1863"/>
        <end position="1891"/>
    </location>
</feature>